<organism evidence="2 3">
    <name type="scientific">Streptomyces sodiiphilus</name>
    <dbReference type="NCBI Taxonomy" id="226217"/>
    <lineage>
        <taxon>Bacteria</taxon>
        <taxon>Bacillati</taxon>
        <taxon>Actinomycetota</taxon>
        <taxon>Actinomycetes</taxon>
        <taxon>Kitasatosporales</taxon>
        <taxon>Streptomycetaceae</taxon>
        <taxon>Streptomyces</taxon>
    </lineage>
</organism>
<evidence type="ECO:0000256" key="1">
    <source>
        <dbReference type="SAM" id="MobiDB-lite"/>
    </source>
</evidence>
<name>A0ABN2PJI9_9ACTN</name>
<comment type="caution">
    <text evidence="2">The sequence shown here is derived from an EMBL/GenBank/DDBJ whole genome shotgun (WGS) entry which is preliminary data.</text>
</comment>
<feature type="compositionally biased region" description="Basic and acidic residues" evidence="1">
    <location>
        <begin position="99"/>
        <end position="115"/>
    </location>
</feature>
<evidence type="ECO:0000313" key="2">
    <source>
        <dbReference type="EMBL" id="GAA1922737.1"/>
    </source>
</evidence>
<sequence>MPDALRSAVTLLSSLGVAEPRLALGTAEAMELAPLVGQWRAAGASHELLRSALTAGLPERVHSAVGLHRKLPQRPAVPPEDAGRLSGPAPVRRGLSEYPDCRDPVTEPGRCRTCRDGGPPPAPDISAFVEAGKRGAARARAALRGLAPPPGDPCPA</sequence>
<protein>
    <submittedName>
        <fullName evidence="2">Uncharacterized protein</fullName>
    </submittedName>
</protein>
<evidence type="ECO:0000313" key="3">
    <source>
        <dbReference type="Proteomes" id="UP001501303"/>
    </source>
</evidence>
<reference evidence="2 3" key="1">
    <citation type="journal article" date="2019" name="Int. J. Syst. Evol. Microbiol.">
        <title>The Global Catalogue of Microorganisms (GCM) 10K type strain sequencing project: providing services to taxonomists for standard genome sequencing and annotation.</title>
        <authorList>
            <consortium name="The Broad Institute Genomics Platform"/>
            <consortium name="The Broad Institute Genome Sequencing Center for Infectious Disease"/>
            <person name="Wu L."/>
            <person name="Ma J."/>
        </authorList>
    </citation>
    <scope>NUCLEOTIDE SEQUENCE [LARGE SCALE GENOMIC DNA]</scope>
    <source>
        <strain evidence="2 3">JCM 13581</strain>
    </source>
</reference>
<feature type="region of interest" description="Disordered" evidence="1">
    <location>
        <begin position="67"/>
        <end position="125"/>
    </location>
</feature>
<dbReference type="RefSeq" id="WP_344263230.1">
    <property type="nucleotide sequence ID" value="NZ_BAAAMJ010000032.1"/>
</dbReference>
<dbReference type="Proteomes" id="UP001501303">
    <property type="component" value="Unassembled WGS sequence"/>
</dbReference>
<keyword evidence="3" id="KW-1185">Reference proteome</keyword>
<proteinExistence type="predicted"/>
<dbReference type="EMBL" id="BAAAMJ010000032">
    <property type="protein sequence ID" value="GAA1922737.1"/>
    <property type="molecule type" value="Genomic_DNA"/>
</dbReference>
<gene>
    <name evidence="2" type="ORF">GCM10009716_34020</name>
</gene>
<accession>A0ABN2PJI9</accession>